<dbReference type="EMBL" id="VSSQ01079208">
    <property type="protein sequence ID" value="MPN28790.1"/>
    <property type="molecule type" value="Genomic_DNA"/>
</dbReference>
<name>A0A645GRB8_9ZZZZ</name>
<protein>
    <submittedName>
        <fullName evidence="1">Uncharacterized protein</fullName>
    </submittedName>
</protein>
<organism evidence="1">
    <name type="scientific">bioreactor metagenome</name>
    <dbReference type="NCBI Taxonomy" id="1076179"/>
    <lineage>
        <taxon>unclassified sequences</taxon>
        <taxon>metagenomes</taxon>
        <taxon>ecological metagenomes</taxon>
    </lineage>
</organism>
<sequence length="142" mass="15927">MRQEYLALHAVGGPPQGLGAGHIRKMAHVALYQPAQIYRVRAVVQHVLVVIGFQYRDVRYPQRILHRRGQHPRVRGYQHPLPAGLRHVCIGLHRIMGCGERGESYAGNGEGHHGLCLRVQDFAHIRGAEGCPVAHNRYIQSP</sequence>
<reference evidence="1" key="1">
    <citation type="submission" date="2019-08" db="EMBL/GenBank/DDBJ databases">
        <authorList>
            <person name="Kucharzyk K."/>
            <person name="Murdoch R.W."/>
            <person name="Higgins S."/>
            <person name="Loffler F."/>
        </authorList>
    </citation>
    <scope>NUCLEOTIDE SEQUENCE</scope>
</reference>
<comment type="caution">
    <text evidence="1">The sequence shown here is derived from an EMBL/GenBank/DDBJ whole genome shotgun (WGS) entry which is preliminary data.</text>
</comment>
<dbReference type="AlphaFoldDB" id="A0A645GRB8"/>
<proteinExistence type="predicted"/>
<evidence type="ECO:0000313" key="1">
    <source>
        <dbReference type="EMBL" id="MPN28790.1"/>
    </source>
</evidence>
<accession>A0A645GRB8</accession>
<gene>
    <name evidence="1" type="ORF">SDC9_176235</name>
</gene>